<sequence length="73" mass="8374">MPTLPAFVSKCSRHGDFKGVWYEVERSFYVFEITSMCTTFNFTSKPDGNLRVLIKTVSRLFDLGDGQRQRSSS</sequence>
<gene>
    <name evidence="1" type="ORF">BEMITA_LOCUS12349</name>
</gene>
<evidence type="ECO:0000313" key="2">
    <source>
        <dbReference type="Proteomes" id="UP001152759"/>
    </source>
</evidence>
<proteinExistence type="predicted"/>
<organism evidence="1 2">
    <name type="scientific">Bemisia tabaci</name>
    <name type="common">Sweetpotato whitefly</name>
    <name type="synonym">Aleurodes tabaci</name>
    <dbReference type="NCBI Taxonomy" id="7038"/>
    <lineage>
        <taxon>Eukaryota</taxon>
        <taxon>Metazoa</taxon>
        <taxon>Ecdysozoa</taxon>
        <taxon>Arthropoda</taxon>
        <taxon>Hexapoda</taxon>
        <taxon>Insecta</taxon>
        <taxon>Pterygota</taxon>
        <taxon>Neoptera</taxon>
        <taxon>Paraneoptera</taxon>
        <taxon>Hemiptera</taxon>
        <taxon>Sternorrhyncha</taxon>
        <taxon>Aleyrodoidea</taxon>
        <taxon>Aleyrodidae</taxon>
        <taxon>Aleyrodinae</taxon>
        <taxon>Bemisia</taxon>
    </lineage>
</organism>
<dbReference type="EMBL" id="OU963869">
    <property type="protein sequence ID" value="CAH0394002.1"/>
    <property type="molecule type" value="Genomic_DNA"/>
</dbReference>
<evidence type="ECO:0000313" key="1">
    <source>
        <dbReference type="EMBL" id="CAH0394002.1"/>
    </source>
</evidence>
<accession>A0A9P0AN10</accession>
<name>A0A9P0AN10_BEMTA</name>
<keyword evidence="2" id="KW-1185">Reference proteome</keyword>
<reference evidence="1" key="1">
    <citation type="submission" date="2021-12" db="EMBL/GenBank/DDBJ databases">
        <authorList>
            <person name="King R."/>
        </authorList>
    </citation>
    <scope>NUCLEOTIDE SEQUENCE</scope>
</reference>
<dbReference type="Gene3D" id="2.40.128.20">
    <property type="match status" value="1"/>
</dbReference>
<dbReference type="AlphaFoldDB" id="A0A9P0AN10"/>
<dbReference type="Proteomes" id="UP001152759">
    <property type="component" value="Chromosome 8"/>
</dbReference>
<dbReference type="SUPFAM" id="SSF50814">
    <property type="entry name" value="Lipocalins"/>
    <property type="match status" value="1"/>
</dbReference>
<dbReference type="InterPro" id="IPR012674">
    <property type="entry name" value="Calycin"/>
</dbReference>
<protein>
    <submittedName>
        <fullName evidence="1">Uncharacterized protein</fullName>
    </submittedName>
</protein>